<evidence type="ECO:0000313" key="3">
    <source>
        <dbReference type="Proteomes" id="UP000265703"/>
    </source>
</evidence>
<organism evidence="2 3">
    <name type="scientific">Glomus cerebriforme</name>
    <dbReference type="NCBI Taxonomy" id="658196"/>
    <lineage>
        <taxon>Eukaryota</taxon>
        <taxon>Fungi</taxon>
        <taxon>Fungi incertae sedis</taxon>
        <taxon>Mucoromycota</taxon>
        <taxon>Glomeromycotina</taxon>
        <taxon>Glomeromycetes</taxon>
        <taxon>Glomerales</taxon>
        <taxon>Glomeraceae</taxon>
        <taxon>Glomus</taxon>
    </lineage>
</organism>
<dbReference type="AlphaFoldDB" id="A0A397TPF3"/>
<keyword evidence="1" id="KW-0812">Transmembrane</keyword>
<keyword evidence="1" id="KW-1133">Transmembrane helix</keyword>
<accession>A0A397TPF3</accession>
<comment type="caution">
    <text evidence="2">The sequence shown here is derived from an EMBL/GenBank/DDBJ whole genome shotgun (WGS) entry which is preliminary data.</text>
</comment>
<keyword evidence="3" id="KW-1185">Reference proteome</keyword>
<evidence type="ECO:0000313" key="2">
    <source>
        <dbReference type="EMBL" id="RIA98405.1"/>
    </source>
</evidence>
<dbReference type="EMBL" id="QKYT01000016">
    <property type="protein sequence ID" value="RIA98405.1"/>
    <property type="molecule type" value="Genomic_DNA"/>
</dbReference>
<dbReference type="Proteomes" id="UP000265703">
    <property type="component" value="Unassembled WGS sequence"/>
</dbReference>
<proteinExistence type="predicted"/>
<protein>
    <submittedName>
        <fullName evidence="2">Uncharacterized protein</fullName>
    </submittedName>
</protein>
<evidence type="ECO:0000256" key="1">
    <source>
        <dbReference type="SAM" id="Phobius"/>
    </source>
</evidence>
<gene>
    <name evidence="2" type="ORF">C1645_750182</name>
</gene>
<name>A0A397TPF3_9GLOM</name>
<sequence>MEIKFIVSFYLGWYKIGNLEIYEKIVVHQFFSNFKFESFNISCLIFIMLSHFILITTLHYFITYFFFLDLRINMIILSFKGF</sequence>
<reference evidence="2 3" key="1">
    <citation type="submission" date="2018-06" db="EMBL/GenBank/DDBJ databases">
        <title>Comparative genomics reveals the genomic features of Rhizophagus irregularis, R. cerebriforme, R. diaphanum and Gigaspora rosea, and their symbiotic lifestyle signature.</title>
        <authorList>
            <person name="Morin E."/>
            <person name="San Clemente H."/>
            <person name="Chen E.C.H."/>
            <person name="De La Providencia I."/>
            <person name="Hainaut M."/>
            <person name="Kuo A."/>
            <person name="Kohler A."/>
            <person name="Murat C."/>
            <person name="Tang N."/>
            <person name="Roy S."/>
            <person name="Loubradou J."/>
            <person name="Henrissat B."/>
            <person name="Grigoriev I.V."/>
            <person name="Corradi N."/>
            <person name="Roux C."/>
            <person name="Martin F.M."/>
        </authorList>
    </citation>
    <scope>NUCLEOTIDE SEQUENCE [LARGE SCALE GENOMIC DNA]</scope>
    <source>
        <strain evidence="2 3">DAOM 227022</strain>
    </source>
</reference>
<feature type="transmembrane region" description="Helical" evidence="1">
    <location>
        <begin position="39"/>
        <end position="67"/>
    </location>
</feature>
<keyword evidence="1" id="KW-0472">Membrane</keyword>